<proteinExistence type="predicted"/>
<evidence type="ECO:0000313" key="3">
    <source>
        <dbReference type="Proteomes" id="UP000321306"/>
    </source>
</evidence>
<dbReference type="Pfam" id="PF04448">
    <property type="entry name" value="DUF551"/>
    <property type="match status" value="1"/>
</dbReference>
<dbReference type="RefSeq" id="WP_146883590.1">
    <property type="nucleotide sequence ID" value="NZ_BJXB01000005.1"/>
</dbReference>
<keyword evidence="3" id="KW-1185">Reference proteome</keyword>
<evidence type="ECO:0000259" key="1">
    <source>
        <dbReference type="Pfam" id="PF04448"/>
    </source>
</evidence>
<dbReference type="Proteomes" id="UP000321306">
    <property type="component" value="Unassembled WGS sequence"/>
</dbReference>
<name>A0A511MZ51_DEIC1</name>
<dbReference type="AlphaFoldDB" id="A0A511MZ51"/>
<feature type="domain" description="DUF551" evidence="1">
    <location>
        <begin position="103"/>
        <end position="159"/>
    </location>
</feature>
<evidence type="ECO:0000313" key="2">
    <source>
        <dbReference type="EMBL" id="GEM45895.1"/>
    </source>
</evidence>
<organism evidence="2 3">
    <name type="scientific">Deinococcus cellulosilyticus (strain DSM 18568 / NBRC 106333 / KACC 11606 / 5516J-15)</name>
    <dbReference type="NCBI Taxonomy" id="1223518"/>
    <lineage>
        <taxon>Bacteria</taxon>
        <taxon>Thermotogati</taxon>
        <taxon>Deinococcota</taxon>
        <taxon>Deinococci</taxon>
        <taxon>Deinococcales</taxon>
        <taxon>Deinococcaceae</taxon>
        <taxon>Deinococcus</taxon>
    </lineage>
</organism>
<dbReference type="InterPro" id="IPR007539">
    <property type="entry name" value="DUF551"/>
</dbReference>
<reference evidence="2 3" key="1">
    <citation type="submission" date="2019-07" db="EMBL/GenBank/DDBJ databases">
        <title>Whole genome shotgun sequence of Deinococcus cellulosilyticus NBRC 106333.</title>
        <authorList>
            <person name="Hosoyama A."/>
            <person name="Uohara A."/>
            <person name="Ohji S."/>
            <person name="Ichikawa N."/>
        </authorList>
    </citation>
    <scope>NUCLEOTIDE SEQUENCE [LARGE SCALE GENOMIC DNA]</scope>
    <source>
        <strain evidence="2 3">NBRC 106333</strain>
    </source>
</reference>
<dbReference type="OrthoDB" id="5678344at2"/>
<sequence>MSTDDFNEKNRESIQRGLETVAAQKAARALAQAGLKSSADLTRVVYESEFQRLKLIEHYAKSVTLVCFDGTHKFAPDDCVSLVRLLDLLDLTKPQTKQVSDPWIAVAERLPEHHEWYLVVQQKPGEHYRFCRLFVVGEGWQDPKVEKYGEITHWMPLPPFPKEGGQQ</sequence>
<protein>
    <recommendedName>
        <fullName evidence="1">DUF551 domain-containing protein</fullName>
    </recommendedName>
</protein>
<accession>A0A511MZ51</accession>
<comment type="caution">
    <text evidence="2">The sequence shown here is derived from an EMBL/GenBank/DDBJ whole genome shotgun (WGS) entry which is preliminary data.</text>
</comment>
<gene>
    <name evidence="2" type="ORF">DC3_15300</name>
</gene>
<dbReference type="EMBL" id="BJXB01000005">
    <property type="protein sequence ID" value="GEM45895.1"/>
    <property type="molecule type" value="Genomic_DNA"/>
</dbReference>